<reference evidence="3" key="2">
    <citation type="journal article" date="2008" name="Nucleic Acids Res.">
        <title>The rice annotation project database (RAP-DB): 2008 update.</title>
        <authorList>
            <consortium name="The rice annotation project (RAP)"/>
        </authorList>
    </citation>
    <scope>GENOME REANNOTATION</scope>
    <source>
        <strain evidence="3">cv. Nipponbare</strain>
    </source>
</reference>
<gene>
    <name evidence="2" type="primary">OSJNBa0020E23.15</name>
</gene>
<reference evidence="3" key="1">
    <citation type="journal article" date="2005" name="Nature">
        <title>The map-based sequence of the rice genome.</title>
        <authorList>
            <consortium name="International rice genome sequencing project (IRGSP)"/>
            <person name="Matsumoto T."/>
            <person name="Wu J."/>
            <person name="Kanamori H."/>
            <person name="Katayose Y."/>
            <person name="Fujisawa M."/>
            <person name="Namiki N."/>
            <person name="Mizuno H."/>
            <person name="Yamamoto K."/>
            <person name="Antonio B.A."/>
            <person name="Baba T."/>
            <person name="Sakata K."/>
            <person name="Nagamura Y."/>
            <person name="Aoki H."/>
            <person name="Arikawa K."/>
            <person name="Arita K."/>
            <person name="Bito T."/>
            <person name="Chiden Y."/>
            <person name="Fujitsuka N."/>
            <person name="Fukunaka R."/>
            <person name="Hamada M."/>
            <person name="Harada C."/>
            <person name="Hayashi A."/>
            <person name="Hijishita S."/>
            <person name="Honda M."/>
            <person name="Hosokawa S."/>
            <person name="Ichikawa Y."/>
            <person name="Idonuma A."/>
            <person name="Iijima M."/>
            <person name="Ikeda M."/>
            <person name="Ikeno M."/>
            <person name="Ito K."/>
            <person name="Ito S."/>
            <person name="Ito T."/>
            <person name="Ito Y."/>
            <person name="Ito Y."/>
            <person name="Iwabuchi A."/>
            <person name="Kamiya K."/>
            <person name="Karasawa W."/>
            <person name="Kurita K."/>
            <person name="Katagiri S."/>
            <person name="Kikuta A."/>
            <person name="Kobayashi H."/>
            <person name="Kobayashi N."/>
            <person name="Machita K."/>
            <person name="Maehara T."/>
            <person name="Masukawa M."/>
            <person name="Mizubayashi T."/>
            <person name="Mukai Y."/>
            <person name="Nagasaki H."/>
            <person name="Nagata Y."/>
            <person name="Naito S."/>
            <person name="Nakashima M."/>
            <person name="Nakama Y."/>
            <person name="Nakamichi Y."/>
            <person name="Nakamura M."/>
            <person name="Meguro A."/>
            <person name="Negishi M."/>
            <person name="Ohta I."/>
            <person name="Ohta T."/>
            <person name="Okamoto M."/>
            <person name="Ono N."/>
            <person name="Saji S."/>
            <person name="Sakaguchi M."/>
            <person name="Sakai K."/>
            <person name="Shibata M."/>
            <person name="Shimokawa T."/>
            <person name="Song J."/>
            <person name="Takazaki Y."/>
            <person name="Terasawa K."/>
            <person name="Tsugane M."/>
            <person name="Tsuji K."/>
            <person name="Ueda S."/>
            <person name="Waki K."/>
            <person name="Yamagata H."/>
            <person name="Yamamoto M."/>
            <person name="Yamamoto S."/>
            <person name="Yamane H."/>
            <person name="Yoshiki S."/>
            <person name="Yoshihara R."/>
            <person name="Yukawa K."/>
            <person name="Zhong H."/>
            <person name="Yano M."/>
            <person name="Yuan Q."/>
            <person name="Ouyang S."/>
            <person name="Liu J."/>
            <person name="Jones K.M."/>
            <person name="Gansberger K."/>
            <person name="Moffat K."/>
            <person name="Hill J."/>
            <person name="Bera J."/>
            <person name="Fadrosh D."/>
            <person name="Jin S."/>
            <person name="Johri S."/>
            <person name="Kim M."/>
            <person name="Overton L."/>
            <person name="Reardon M."/>
            <person name="Tsitrin T."/>
            <person name="Vuong H."/>
            <person name="Weaver B."/>
            <person name="Ciecko A."/>
            <person name="Tallon L."/>
            <person name="Jackson J."/>
            <person name="Pai G."/>
            <person name="Aken S.V."/>
            <person name="Utterback T."/>
            <person name="Reidmuller S."/>
            <person name="Feldblyum T."/>
            <person name="Hsiao J."/>
            <person name="Zismann V."/>
            <person name="Iobst S."/>
            <person name="de Vazeille A.R."/>
            <person name="Buell C.R."/>
            <person name="Ying K."/>
            <person name="Li Y."/>
            <person name="Lu T."/>
            <person name="Huang Y."/>
            <person name="Zhao Q."/>
            <person name="Feng Q."/>
            <person name="Zhang L."/>
            <person name="Zhu J."/>
            <person name="Weng Q."/>
            <person name="Mu J."/>
            <person name="Lu Y."/>
            <person name="Fan D."/>
            <person name="Liu Y."/>
            <person name="Guan J."/>
            <person name="Zhang Y."/>
            <person name="Yu S."/>
            <person name="Liu X."/>
            <person name="Zhang Y."/>
            <person name="Hong G."/>
            <person name="Han B."/>
            <person name="Choisne N."/>
            <person name="Demange N."/>
            <person name="Orjeda G."/>
            <person name="Samain S."/>
            <person name="Cattolico L."/>
            <person name="Pelletier E."/>
            <person name="Couloux A."/>
            <person name="Segurens B."/>
            <person name="Wincker P."/>
            <person name="D'Hont A."/>
            <person name="Scarpelli C."/>
            <person name="Weissenbach J."/>
            <person name="Salanoubat M."/>
            <person name="Quetier F."/>
            <person name="Yu Y."/>
            <person name="Kim H.R."/>
            <person name="Rambo T."/>
            <person name="Currie J."/>
            <person name="Collura K."/>
            <person name="Luo M."/>
            <person name="Yang T."/>
            <person name="Ammiraju J.S.S."/>
            <person name="Engler F."/>
            <person name="Soderlund C."/>
            <person name="Wing R.A."/>
            <person name="Palmer L.E."/>
            <person name="de la Bastide M."/>
            <person name="Spiegel L."/>
            <person name="Nascimento L."/>
            <person name="Zutavern T."/>
            <person name="O'Shaughnessy A."/>
            <person name="Dike S."/>
            <person name="Dedhia N."/>
            <person name="Preston R."/>
            <person name="Balija V."/>
            <person name="McCombie W.R."/>
            <person name="Chow T."/>
            <person name="Chen H."/>
            <person name="Chung M."/>
            <person name="Chen C."/>
            <person name="Shaw J."/>
            <person name="Wu H."/>
            <person name="Hsiao K."/>
            <person name="Chao Y."/>
            <person name="Chu M."/>
            <person name="Cheng C."/>
            <person name="Hour A."/>
            <person name="Lee P."/>
            <person name="Lin S."/>
            <person name="Lin Y."/>
            <person name="Liou J."/>
            <person name="Liu S."/>
            <person name="Hsing Y."/>
            <person name="Raghuvanshi S."/>
            <person name="Mohanty A."/>
            <person name="Bharti A.K."/>
            <person name="Gaur A."/>
            <person name="Gupta V."/>
            <person name="Kumar D."/>
            <person name="Ravi V."/>
            <person name="Vij S."/>
            <person name="Kapur A."/>
            <person name="Khurana P."/>
            <person name="Khurana P."/>
            <person name="Khurana J.P."/>
            <person name="Tyagi A.K."/>
            <person name="Gaikwad K."/>
            <person name="Singh A."/>
            <person name="Dalal V."/>
            <person name="Srivastava S."/>
            <person name="Dixit A."/>
            <person name="Pal A.K."/>
            <person name="Ghazi I.A."/>
            <person name="Yadav M."/>
            <person name="Pandit A."/>
            <person name="Bhargava A."/>
            <person name="Sureshbabu K."/>
            <person name="Batra K."/>
            <person name="Sharma T.R."/>
            <person name="Mohapatra T."/>
            <person name="Singh N.K."/>
            <person name="Messing J."/>
            <person name="Nelson A.B."/>
            <person name="Fuks G."/>
            <person name="Kavchok S."/>
            <person name="Keizer G."/>
            <person name="Linton E."/>
            <person name="Llaca V."/>
            <person name="Song R."/>
            <person name="Tanyolac B."/>
            <person name="Young S."/>
            <person name="Ho-Il K."/>
            <person name="Hahn J.H."/>
            <person name="Sangsakoo G."/>
            <person name="Vanavichit A."/>
            <person name="de Mattos Luiz.A.T."/>
            <person name="Zimmer P.D."/>
            <person name="Malone G."/>
            <person name="Dellagostin O."/>
            <person name="de Oliveira A.C."/>
            <person name="Bevan M."/>
            <person name="Bancroft I."/>
            <person name="Minx P."/>
            <person name="Cordum H."/>
            <person name="Wilson R."/>
            <person name="Cheng Z."/>
            <person name="Jin W."/>
            <person name="Jiang J."/>
            <person name="Leong S.A."/>
            <person name="Iwama H."/>
            <person name="Gojobori T."/>
            <person name="Itoh T."/>
            <person name="Niimura Y."/>
            <person name="Fujii Y."/>
            <person name="Habara T."/>
            <person name="Sakai H."/>
            <person name="Sato Y."/>
            <person name="Wilson G."/>
            <person name="Kumar K."/>
            <person name="McCouch S."/>
            <person name="Juretic N."/>
            <person name="Hoen D."/>
            <person name="Wright S."/>
            <person name="Bruskiewich R."/>
            <person name="Bureau T."/>
            <person name="Miyao A."/>
            <person name="Hirochika H."/>
            <person name="Nishikawa T."/>
            <person name="Kadowaki K."/>
            <person name="Sugiura M."/>
            <person name="Burr B."/>
            <person name="Sasaki T."/>
        </authorList>
    </citation>
    <scope>NUCLEOTIDE SEQUENCE [LARGE SCALE GENOMIC DNA]</scope>
    <source>
        <strain evidence="3">cv. Nipponbare</strain>
    </source>
</reference>
<evidence type="ECO:0000313" key="2">
    <source>
        <dbReference type="EMBL" id="AAM08747.1"/>
    </source>
</evidence>
<evidence type="ECO:0000313" key="3">
    <source>
        <dbReference type="Proteomes" id="UP000000763"/>
    </source>
</evidence>
<dbReference type="Proteomes" id="UP000000763">
    <property type="component" value="Chromosome 10"/>
</dbReference>
<evidence type="ECO:0000256" key="1">
    <source>
        <dbReference type="SAM" id="MobiDB-lite"/>
    </source>
</evidence>
<proteinExistence type="predicted"/>
<protein>
    <submittedName>
        <fullName evidence="2">Uncharacterized protein</fullName>
    </submittedName>
</protein>
<accession>A0A0P0XS09</accession>
<name>A0A0P0XS09_ORYSJ</name>
<dbReference type="AlphaFoldDB" id="A0A0P0XS09"/>
<dbReference type="EMBL" id="AC025098">
    <property type="protein sequence ID" value="AAM08747.1"/>
    <property type="molecule type" value="Genomic_DNA"/>
</dbReference>
<sequence>MRCLWRKEETAVGMEEVQVLAGIRSRRRWIPPPPSPEGGSGAGRARGNGFGGNDAELVVTVATMAGRQRQRVAGQRQQRLMAAVATRCTRGRSGCHGSDSGWTVAIMWLADGSSGYRGCGGRRHGGLGLLAGGVADGHTWLARQRLDGGDNVAGGALVQWSHMSPEDERWWSIGASAVDLYVVSGG</sequence>
<feature type="compositionally biased region" description="Gly residues" evidence="1">
    <location>
        <begin position="38"/>
        <end position="48"/>
    </location>
</feature>
<feature type="region of interest" description="Disordered" evidence="1">
    <location>
        <begin position="27"/>
        <end position="48"/>
    </location>
</feature>
<organism evidence="2 3">
    <name type="scientific">Oryza sativa subsp. japonica</name>
    <name type="common">Rice</name>
    <dbReference type="NCBI Taxonomy" id="39947"/>
    <lineage>
        <taxon>Eukaryota</taxon>
        <taxon>Viridiplantae</taxon>
        <taxon>Streptophyta</taxon>
        <taxon>Embryophyta</taxon>
        <taxon>Tracheophyta</taxon>
        <taxon>Spermatophyta</taxon>
        <taxon>Magnoliopsida</taxon>
        <taxon>Liliopsida</taxon>
        <taxon>Poales</taxon>
        <taxon>Poaceae</taxon>
        <taxon>BOP clade</taxon>
        <taxon>Oryzoideae</taxon>
        <taxon>Oryzeae</taxon>
        <taxon>Oryzinae</taxon>
        <taxon>Oryza</taxon>
        <taxon>Oryza sativa</taxon>
    </lineage>
</organism>